<dbReference type="RefSeq" id="WP_380901769.1">
    <property type="nucleotide sequence ID" value="NZ_JBHUEG010000007.1"/>
</dbReference>
<proteinExistence type="predicted"/>
<gene>
    <name evidence="1" type="ORF">ACFSR5_06125</name>
</gene>
<organism evidence="1 2">
    <name type="scientific">Sphingobacterium suaedae</name>
    <dbReference type="NCBI Taxonomy" id="1686402"/>
    <lineage>
        <taxon>Bacteria</taxon>
        <taxon>Pseudomonadati</taxon>
        <taxon>Bacteroidota</taxon>
        <taxon>Sphingobacteriia</taxon>
        <taxon>Sphingobacteriales</taxon>
        <taxon>Sphingobacteriaceae</taxon>
        <taxon>Sphingobacterium</taxon>
    </lineage>
</organism>
<evidence type="ECO:0000313" key="2">
    <source>
        <dbReference type="Proteomes" id="UP001597545"/>
    </source>
</evidence>
<name>A0ABW5KE44_9SPHI</name>
<accession>A0ABW5KE44</accession>
<comment type="caution">
    <text evidence="1">The sequence shown here is derived from an EMBL/GenBank/DDBJ whole genome shotgun (WGS) entry which is preliminary data.</text>
</comment>
<reference evidence="2" key="1">
    <citation type="journal article" date="2019" name="Int. J. Syst. Evol. Microbiol.">
        <title>The Global Catalogue of Microorganisms (GCM) 10K type strain sequencing project: providing services to taxonomists for standard genome sequencing and annotation.</title>
        <authorList>
            <consortium name="The Broad Institute Genomics Platform"/>
            <consortium name="The Broad Institute Genome Sequencing Center for Infectious Disease"/>
            <person name="Wu L."/>
            <person name="Ma J."/>
        </authorList>
    </citation>
    <scope>NUCLEOTIDE SEQUENCE [LARGE SCALE GENOMIC DNA]</scope>
    <source>
        <strain evidence="2">KCTC 42662</strain>
    </source>
</reference>
<protein>
    <submittedName>
        <fullName evidence="1">Uncharacterized protein</fullName>
    </submittedName>
</protein>
<evidence type="ECO:0000313" key="1">
    <source>
        <dbReference type="EMBL" id="MFD2547222.1"/>
    </source>
</evidence>
<keyword evidence="2" id="KW-1185">Reference proteome</keyword>
<dbReference type="EMBL" id="JBHULR010000003">
    <property type="protein sequence ID" value="MFD2547222.1"/>
    <property type="molecule type" value="Genomic_DNA"/>
</dbReference>
<dbReference type="Proteomes" id="UP001597545">
    <property type="component" value="Unassembled WGS sequence"/>
</dbReference>
<sequence length="79" mass="8914">MAYTDLTYDVLEGLQQQGYNVLIAVSSGGGRDLLWLPRRIRNLEWWVYAMDLADEGGYLLIEEVLKSRSPDGLVGRLAI</sequence>